<organism evidence="9 10">
    <name type="scientific">Tumebacillus lipolyticus</name>
    <dbReference type="NCBI Taxonomy" id="1280370"/>
    <lineage>
        <taxon>Bacteria</taxon>
        <taxon>Bacillati</taxon>
        <taxon>Bacillota</taxon>
        <taxon>Bacilli</taxon>
        <taxon>Bacillales</taxon>
        <taxon>Alicyclobacillaceae</taxon>
        <taxon>Tumebacillus</taxon>
    </lineage>
</organism>
<feature type="binding site" evidence="7">
    <location>
        <begin position="90"/>
        <end position="95"/>
    </location>
    <ligand>
        <name>NAD(+)</name>
        <dbReference type="ChEBI" id="CHEBI:57540"/>
    </ligand>
</feature>
<keyword evidence="3 7" id="KW-0805">Transcription regulation</keyword>
<dbReference type="PANTHER" id="PTHR35786">
    <property type="entry name" value="REDOX-SENSING TRANSCRIPTIONAL REPRESSOR REX"/>
    <property type="match status" value="1"/>
</dbReference>
<dbReference type="InterPro" id="IPR058236">
    <property type="entry name" value="Rex_actinobacterial-type"/>
</dbReference>
<dbReference type="InterPro" id="IPR022876">
    <property type="entry name" value="Tscrpt_rep_Rex"/>
</dbReference>
<keyword evidence="5 7" id="KW-0238">DNA-binding</keyword>
<dbReference type="NCBIfam" id="NF003989">
    <property type="entry name" value="PRK05472.1-3"/>
    <property type="match status" value="1"/>
</dbReference>
<dbReference type="NCBIfam" id="NF003994">
    <property type="entry name" value="PRK05472.2-3"/>
    <property type="match status" value="1"/>
</dbReference>
<gene>
    <name evidence="7" type="primary">rex</name>
    <name evidence="9" type="ORF">ACFSOY_01150</name>
</gene>
<evidence type="ECO:0000313" key="9">
    <source>
        <dbReference type="EMBL" id="MFD2168625.1"/>
    </source>
</evidence>
<dbReference type="InterPro" id="IPR036388">
    <property type="entry name" value="WH-like_DNA-bd_sf"/>
</dbReference>
<evidence type="ECO:0000256" key="7">
    <source>
        <dbReference type="HAMAP-Rule" id="MF_01131"/>
    </source>
</evidence>
<comment type="similarity">
    <text evidence="7">Belongs to the transcriptional regulatory Rex family.</text>
</comment>
<comment type="subunit">
    <text evidence="7">Homodimer.</text>
</comment>
<comment type="subcellular location">
    <subcellularLocation>
        <location evidence="7">Cytoplasm</location>
    </subcellularLocation>
</comment>
<keyword evidence="10" id="KW-1185">Reference proteome</keyword>
<evidence type="ECO:0000259" key="8">
    <source>
        <dbReference type="SMART" id="SM00881"/>
    </source>
</evidence>
<dbReference type="SUPFAM" id="SSF51735">
    <property type="entry name" value="NAD(P)-binding Rossmann-fold domains"/>
    <property type="match status" value="1"/>
</dbReference>
<dbReference type="PANTHER" id="PTHR35786:SF1">
    <property type="entry name" value="REDOX-SENSING TRANSCRIPTIONAL REPRESSOR REX 1"/>
    <property type="match status" value="1"/>
</dbReference>
<keyword evidence="6 7" id="KW-0804">Transcription</keyword>
<dbReference type="EMBL" id="JBHUIO010000002">
    <property type="protein sequence ID" value="MFD2168625.1"/>
    <property type="molecule type" value="Genomic_DNA"/>
</dbReference>
<comment type="function">
    <text evidence="7">Modulates transcription in response to changes in cellular NADH/NAD(+) redox state.</text>
</comment>
<dbReference type="Pfam" id="PF02629">
    <property type="entry name" value="CoA_binding"/>
    <property type="match status" value="1"/>
</dbReference>
<evidence type="ECO:0000256" key="5">
    <source>
        <dbReference type="ARBA" id="ARBA00023125"/>
    </source>
</evidence>
<keyword evidence="4 7" id="KW-0520">NAD</keyword>
<proteinExistence type="inferred from homology"/>
<dbReference type="SMART" id="SM00881">
    <property type="entry name" value="CoA_binding"/>
    <property type="match status" value="1"/>
</dbReference>
<dbReference type="Proteomes" id="UP001597343">
    <property type="component" value="Unassembled WGS sequence"/>
</dbReference>
<accession>A0ABW4ZSI6</accession>
<evidence type="ECO:0000256" key="2">
    <source>
        <dbReference type="ARBA" id="ARBA00022491"/>
    </source>
</evidence>
<reference evidence="10" key="1">
    <citation type="journal article" date="2019" name="Int. J. Syst. Evol. Microbiol.">
        <title>The Global Catalogue of Microorganisms (GCM) 10K type strain sequencing project: providing services to taxonomists for standard genome sequencing and annotation.</title>
        <authorList>
            <consortium name="The Broad Institute Genomics Platform"/>
            <consortium name="The Broad Institute Genome Sequencing Center for Infectious Disease"/>
            <person name="Wu L."/>
            <person name="Ma J."/>
        </authorList>
    </citation>
    <scope>NUCLEOTIDE SEQUENCE [LARGE SCALE GENOMIC DNA]</scope>
    <source>
        <strain evidence="10">CGMCC 1.13574</strain>
    </source>
</reference>
<dbReference type="InterPro" id="IPR009718">
    <property type="entry name" value="Rex_DNA-bd_C_dom"/>
</dbReference>
<dbReference type="RefSeq" id="WP_386044441.1">
    <property type="nucleotide sequence ID" value="NZ_JBHUIO010000002.1"/>
</dbReference>
<evidence type="ECO:0000256" key="6">
    <source>
        <dbReference type="ARBA" id="ARBA00023163"/>
    </source>
</evidence>
<feature type="DNA-binding region" description="H-T-H motif" evidence="7">
    <location>
        <begin position="16"/>
        <end position="55"/>
    </location>
</feature>
<sequence length="208" mass="23346">MKTPKISKAVVRRLPVYLRYLQLLDEMNIRTVSSYELGQKLDMNPAQIRKDLAYFGEFGRKGIGYEVGYLVEKIKQILKLDRHLNVALVGAGHLGIALSNYNRYTNEKMSIAAIFDTDREKIGTQVGNLIIQHIDELEQAVREKEIRIGMITVPAPYAQGVADRLVEAGVKGILNFAPVSLLVPSDVHLRSADVTTELQSLAYYIEES</sequence>
<protein>
    <recommendedName>
        <fullName evidence="7">Redox-sensing transcriptional repressor Rex</fullName>
    </recommendedName>
</protein>
<evidence type="ECO:0000256" key="4">
    <source>
        <dbReference type="ARBA" id="ARBA00023027"/>
    </source>
</evidence>
<evidence type="ECO:0000256" key="3">
    <source>
        <dbReference type="ARBA" id="ARBA00023015"/>
    </source>
</evidence>
<evidence type="ECO:0000313" key="10">
    <source>
        <dbReference type="Proteomes" id="UP001597343"/>
    </source>
</evidence>
<name>A0ABW4ZSI6_9BACL</name>
<dbReference type="InterPro" id="IPR036390">
    <property type="entry name" value="WH_DNA-bd_sf"/>
</dbReference>
<evidence type="ECO:0000256" key="1">
    <source>
        <dbReference type="ARBA" id="ARBA00022490"/>
    </source>
</evidence>
<dbReference type="Pfam" id="PF06971">
    <property type="entry name" value="Put_DNA-bind_N"/>
    <property type="match status" value="1"/>
</dbReference>
<dbReference type="InterPro" id="IPR003781">
    <property type="entry name" value="CoA-bd"/>
</dbReference>
<dbReference type="NCBIfam" id="NF003992">
    <property type="entry name" value="PRK05472.2-1"/>
    <property type="match status" value="1"/>
</dbReference>
<dbReference type="NCBIfam" id="NF003996">
    <property type="entry name" value="PRK05472.2-5"/>
    <property type="match status" value="1"/>
</dbReference>
<dbReference type="HAMAP" id="MF_01131">
    <property type="entry name" value="Rex"/>
    <property type="match status" value="1"/>
</dbReference>
<keyword evidence="2 7" id="KW-0678">Repressor</keyword>
<dbReference type="Gene3D" id="3.40.50.720">
    <property type="entry name" value="NAD(P)-binding Rossmann-like Domain"/>
    <property type="match status" value="1"/>
</dbReference>
<dbReference type="SUPFAM" id="SSF46785">
    <property type="entry name" value="Winged helix' DNA-binding domain"/>
    <property type="match status" value="1"/>
</dbReference>
<dbReference type="Gene3D" id="1.10.10.10">
    <property type="entry name" value="Winged helix-like DNA-binding domain superfamily/Winged helix DNA-binding domain"/>
    <property type="match status" value="1"/>
</dbReference>
<keyword evidence="1 7" id="KW-0963">Cytoplasm</keyword>
<comment type="caution">
    <text evidence="9">The sequence shown here is derived from an EMBL/GenBank/DDBJ whole genome shotgun (WGS) entry which is preliminary data.</text>
</comment>
<feature type="domain" description="CoA-binding" evidence="8">
    <location>
        <begin position="79"/>
        <end position="180"/>
    </location>
</feature>
<dbReference type="NCBIfam" id="NF003995">
    <property type="entry name" value="PRK05472.2-4"/>
    <property type="match status" value="1"/>
</dbReference>
<dbReference type="NCBIfam" id="NF003993">
    <property type="entry name" value="PRK05472.2-2"/>
    <property type="match status" value="1"/>
</dbReference>
<dbReference type="InterPro" id="IPR036291">
    <property type="entry name" value="NAD(P)-bd_dom_sf"/>
</dbReference>